<dbReference type="Gene3D" id="3.30.2010.10">
    <property type="entry name" value="Metalloproteases ('zincins'), catalytic domain"/>
    <property type="match status" value="1"/>
</dbReference>
<dbReference type="CDD" id="cd07344">
    <property type="entry name" value="M48_yhfN_like"/>
    <property type="match status" value="1"/>
</dbReference>
<reference evidence="1 2" key="1">
    <citation type="journal article" date="2014" name="Appl. Environ. Microbiol.">
        <title>Comparative Genome Analysis of 'Candidatus Methanoplasma termitum' Indicates a New Mode of Energy Metabolism in the Seventh Order of Methanogens.</title>
        <authorList>
            <person name="Lang K."/>
            <person name="Schuldes J."/>
            <person name="Klingl A."/>
            <person name="Poehlein A."/>
            <person name="Daniel R."/>
            <person name="Brune A."/>
        </authorList>
    </citation>
    <scope>NUCLEOTIDE SEQUENCE [LARGE SCALE GENOMIC DNA]</scope>
    <source>
        <strain evidence="2">Mpt1</strain>
    </source>
</reference>
<keyword evidence="2" id="KW-1185">Reference proteome</keyword>
<dbReference type="Proteomes" id="UP000030787">
    <property type="component" value="Chromosome"/>
</dbReference>
<evidence type="ECO:0000313" key="2">
    <source>
        <dbReference type="Proteomes" id="UP000030787"/>
    </source>
</evidence>
<dbReference type="GeneID" id="24818116"/>
<name>A0A0A7LBE3_9ARCH</name>
<evidence type="ECO:0000313" key="1">
    <source>
        <dbReference type="EMBL" id="AIZ56338.1"/>
    </source>
</evidence>
<organism evidence="1 2">
    <name type="scientific">Candidatus Methanoplasma termitum</name>
    <dbReference type="NCBI Taxonomy" id="1577791"/>
    <lineage>
        <taxon>Archaea</taxon>
        <taxon>Methanobacteriati</taxon>
        <taxon>Thermoplasmatota</taxon>
        <taxon>Thermoplasmata</taxon>
        <taxon>Methanomassiliicoccales</taxon>
        <taxon>Methanomassiliicoccaceae</taxon>
        <taxon>Candidatus Methanoplasma</taxon>
    </lineage>
</organism>
<accession>A0A0A7LBE3</accession>
<dbReference type="OrthoDB" id="53300at2157"/>
<dbReference type="RefSeq" id="WP_048111696.1">
    <property type="nucleotide sequence ID" value="NZ_CP010070.1"/>
</dbReference>
<sequence>MKKDDERLFDLISPIVSENGLDLRNAAFFGPKEFQATWKRSGNMIDIRISDYLIDAPDDVIADFSKTVIGTIKKKRPTYGRTYLDWVRSDEYIDSKRKIYLRRSRNLTGSPEGNERNLIESLDRLLDSGLLDPGSIGNSFFSWTKIPNVRKFGFCSPMMRVVGISCLLDDVSIPEFVLDYVVYHEALHLKQGYRPGQRSHSKEFRQQERKYPKYEEAEKYLKALGSR</sequence>
<protein>
    <recommendedName>
        <fullName evidence="3">SprT-like family protein</fullName>
    </recommendedName>
</protein>
<evidence type="ECO:0008006" key="3">
    <source>
        <dbReference type="Google" id="ProtNLM"/>
    </source>
</evidence>
<dbReference type="HOGENOM" id="CLU_1163759_0_0_2"/>
<dbReference type="EMBL" id="CP010070">
    <property type="protein sequence ID" value="AIZ56338.1"/>
    <property type="molecule type" value="Genomic_DNA"/>
</dbReference>
<gene>
    <name evidence="1" type="ORF">Mpt1_c04450</name>
</gene>
<dbReference type="STRING" id="1577791.Mpt1_c04450"/>
<proteinExistence type="predicted"/>
<dbReference type="KEGG" id="mear:Mpt1_c04450"/>
<dbReference type="AlphaFoldDB" id="A0A0A7LBE3"/>